<dbReference type="RefSeq" id="WP_021284009.1">
    <property type="nucleotide sequence ID" value="NZ_JAGGLL010000003.1"/>
</dbReference>
<dbReference type="EMBL" id="JAGGLL010000003">
    <property type="protein sequence ID" value="MBP2020717.1"/>
    <property type="molecule type" value="Genomic_DNA"/>
</dbReference>
<dbReference type="Proteomes" id="UP001519308">
    <property type="component" value="Unassembled WGS sequence"/>
</dbReference>
<gene>
    <name evidence="1" type="ORF">J2Z44_000501</name>
</gene>
<dbReference type="InterPro" id="IPR022543">
    <property type="entry name" value="DUF2572"/>
</dbReference>
<reference evidence="1 2" key="1">
    <citation type="submission" date="2021-03" db="EMBL/GenBank/DDBJ databases">
        <title>Genomic Encyclopedia of Type Strains, Phase IV (KMG-IV): sequencing the most valuable type-strain genomes for metagenomic binning, comparative biology and taxonomic classification.</title>
        <authorList>
            <person name="Goeker M."/>
        </authorList>
    </citation>
    <scope>NUCLEOTIDE SEQUENCE [LARGE SCALE GENOMIC DNA]</scope>
    <source>
        <strain evidence="1 2">DSM 28650</strain>
    </source>
</reference>
<evidence type="ECO:0000313" key="1">
    <source>
        <dbReference type="EMBL" id="MBP2020717.1"/>
    </source>
</evidence>
<keyword evidence="2" id="KW-1185">Reference proteome</keyword>
<organism evidence="1 2">
    <name type="scientific">Clostridium punense</name>
    <dbReference type="NCBI Taxonomy" id="1054297"/>
    <lineage>
        <taxon>Bacteria</taxon>
        <taxon>Bacillati</taxon>
        <taxon>Bacillota</taxon>
        <taxon>Clostridia</taxon>
        <taxon>Eubacteriales</taxon>
        <taxon>Clostridiaceae</taxon>
        <taxon>Clostridium</taxon>
    </lineage>
</organism>
<evidence type="ECO:0000313" key="2">
    <source>
        <dbReference type="Proteomes" id="UP001519308"/>
    </source>
</evidence>
<dbReference type="Pfam" id="PF10833">
    <property type="entry name" value="DUF2572"/>
    <property type="match status" value="1"/>
</dbReference>
<proteinExistence type="predicted"/>
<comment type="caution">
    <text evidence="1">The sequence shown here is derived from an EMBL/GenBank/DDBJ whole genome shotgun (WGS) entry which is preliminary data.</text>
</comment>
<sequence>MKRKRKGSALLTVILVFGILVTVGTAVMTVSLSDVKLRSNESKRVQNLYESESGLENVYGIFSKSVDEAIKTGNEKVKIEIEALNSRIVTEKDKFTNNETYNKDLIDDEGDVKEEYIKALLNSTFKEAYKNYLINEITGVINNKNSYLIGDDNSSPRVSIKNLTAQEVAFKKTNPDNNEPEELKMVISSSYEKIDNNGYKNLRTVETTFKIFVSEYGNPYAMENEKLILLDNIIRGKTLAINSNLELQTNSELNIKGEAYVLGKSEAFSDSTGIMINGSNARLNLTEAKVVSKGDVRIKGDSSKIIGDDKSTLYTGSLAVENNAIKSNIDIKGSVYANNDLILNAEKSNIGIGKGFYGINDIRKNSVGERRSNSSSIIVNAKDIGEKDGSSITIGENLVLLGTAYIDTKPESYQTGESIAIKGNYKAYTTALENEGKYNKDKIVFDYLTPLQLASRFTDGKDLTLEDKNNYFMAYLENKKNSLKLSGINLSENIYTLGVAINSGNALGGNYTIDNDTIKRSVETYDNEIKKIESINDYINFSAITSALNKVSNFEKSKQVIYISKENTNLEISNGNGDSKDNKIYLNGTNAKGVIIASGDVYIDGNVNFEGTIITTGKIVIKDNAKVTLNSNKKVVDYIVANNFKYFDGIFQKNMENVLSNIEVDASVVVENGLQNIPKDNLIKTNNWKLVK</sequence>
<name>A0ABS4JYU8_9CLOT</name>
<accession>A0ABS4JYU8</accession>
<protein>
    <submittedName>
        <fullName evidence="1">Cytoskeletal protein CcmA (Bactofilin family)</fullName>
    </submittedName>
</protein>